<evidence type="ECO:0000256" key="3">
    <source>
        <dbReference type="SAM" id="Coils"/>
    </source>
</evidence>
<dbReference type="EMBL" id="JBHSNM010000001">
    <property type="protein sequence ID" value="MFC5569621.1"/>
    <property type="molecule type" value="Genomic_DNA"/>
</dbReference>
<gene>
    <name evidence="6" type="ORF">ACFPN1_06060</name>
</gene>
<dbReference type="PANTHER" id="PTHR32347">
    <property type="entry name" value="EFFLUX SYSTEM COMPONENT YKNX-RELATED"/>
    <property type="match status" value="1"/>
</dbReference>
<dbReference type="InterPro" id="IPR059052">
    <property type="entry name" value="HH_YbhG-like"/>
</dbReference>
<dbReference type="RefSeq" id="WP_386753794.1">
    <property type="nucleotide sequence ID" value="NZ_JBHSNM010000001.1"/>
</dbReference>
<dbReference type="Proteomes" id="UP001596036">
    <property type="component" value="Unassembled WGS sequence"/>
</dbReference>
<dbReference type="SUPFAM" id="SSF111369">
    <property type="entry name" value="HlyD-like secretion proteins"/>
    <property type="match status" value="1"/>
</dbReference>
<reference evidence="7" key="1">
    <citation type="journal article" date="2019" name="Int. J. Syst. Evol. Microbiol.">
        <title>The Global Catalogue of Microorganisms (GCM) 10K type strain sequencing project: providing services to taxonomists for standard genome sequencing and annotation.</title>
        <authorList>
            <consortium name="The Broad Institute Genomics Platform"/>
            <consortium name="The Broad Institute Genome Sequencing Center for Infectious Disease"/>
            <person name="Wu L."/>
            <person name="Ma J."/>
        </authorList>
    </citation>
    <scope>NUCLEOTIDE SEQUENCE [LARGE SCALE GENOMIC DNA]</scope>
    <source>
        <strain evidence="7">KACC 11407</strain>
    </source>
</reference>
<feature type="coiled-coil region" evidence="3">
    <location>
        <begin position="62"/>
        <end position="94"/>
    </location>
</feature>
<evidence type="ECO:0000256" key="2">
    <source>
        <dbReference type="ARBA" id="ARBA00023054"/>
    </source>
</evidence>
<proteinExistence type="predicted"/>
<comment type="caution">
    <text evidence="6">The sequence shown here is derived from an EMBL/GenBank/DDBJ whole genome shotgun (WGS) entry which is preliminary data.</text>
</comment>
<sequence length="316" mass="33465">MIRTRLLLPAILAAALAACGTDAPQALGTLEYDRITLPAPAAERIVEISVREGQSVRAGQSLLKLENTRIDATTKVAQQEAQRQRDALRELEAGARSETIAQARAQLAAVQAQARDAAAYYERVRPLGARQLIAASEVDRARAAAGNANAQVRAAQAALLELENGTRRERIAQGEAAVRAAEAQAAAQEVTLDKLNVVAPRAGRVDSLPYRLGDQAPVGAPLAILLAGNAPYARVYVPEPIRANVKVGQKVSVFVDGRDGAIPGTVRMIRSEASFTPYYALIGEDAARLSYLAEIRLGDAGADLPAGLPVRVEFAP</sequence>
<feature type="signal peptide" evidence="4">
    <location>
        <begin position="1"/>
        <end position="17"/>
    </location>
</feature>
<dbReference type="Gene3D" id="2.40.30.170">
    <property type="match status" value="1"/>
</dbReference>
<dbReference type="Pfam" id="PF25881">
    <property type="entry name" value="HH_YBHG"/>
    <property type="match status" value="1"/>
</dbReference>
<dbReference type="PANTHER" id="PTHR32347:SF29">
    <property type="entry name" value="UPF0194 MEMBRANE PROTEIN YBHG"/>
    <property type="match status" value="1"/>
</dbReference>
<dbReference type="PROSITE" id="PS51257">
    <property type="entry name" value="PROKAR_LIPOPROTEIN"/>
    <property type="match status" value="1"/>
</dbReference>
<feature type="chain" id="PRO_5045417738" evidence="4">
    <location>
        <begin position="18"/>
        <end position="316"/>
    </location>
</feature>
<dbReference type="Gene3D" id="2.40.50.100">
    <property type="match status" value="1"/>
</dbReference>
<accession>A0ABW0SLT0</accession>
<evidence type="ECO:0000313" key="6">
    <source>
        <dbReference type="EMBL" id="MFC5569621.1"/>
    </source>
</evidence>
<keyword evidence="2 3" id="KW-0175">Coiled coil</keyword>
<evidence type="ECO:0000259" key="5">
    <source>
        <dbReference type="Pfam" id="PF25881"/>
    </source>
</evidence>
<keyword evidence="7" id="KW-1185">Reference proteome</keyword>
<comment type="subcellular location">
    <subcellularLocation>
        <location evidence="1">Cell envelope</location>
    </subcellularLocation>
</comment>
<evidence type="ECO:0000256" key="1">
    <source>
        <dbReference type="ARBA" id="ARBA00004196"/>
    </source>
</evidence>
<evidence type="ECO:0000256" key="4">
    <source>
        <dbReference type="SAM" id="SignalP"/>
    </source>
</evidence>
<keyword evidence="4" id="KW-0732">Signal</keyword>
<evidence type="ECO:0000313" key="7">
    <source>
        <dbReference type="Proteomes" id="UP001596036"/>
    </source>
</evidence>
<name>A0ABW0SLT0_9GAMM</name>
<organism evidence="6 7">
    <name type="scientific">Lysobacter yangpyeongensis</name>
    <dbReference type="NCBI Taxonomy" id="346182"/>
    <lineage>
        <taxon>Bacteria</taxon>
        <taxon>Pseudomonadati</taxon>
        <taxon>Pseudomonadota</taxon>
        <taxon>Gammaproteobacteria</taxon>
        <taxon>Lysobacterales</taxon>
        <taxon>Lysobacteraceae</taxon>
        <taxon>Lysobacter</taxon>
    </lineage>
</organism>
<protein>
    <submittedName>
        <fullName evidence="6">HlyD family secretion protein</fullName>
    </submittedName>
</protein>
<dbReference type="InterPro" id="IPR050465">
    <property type="entry name" value="UPF0194_transport"/>
</dbReference>
<dbReference type="Gene3D" id="1.10.287.470">
    <property type="entry name" value="Helix hairpin bin"/>
    <property type="match status" value="1"/>
</dbReference>
<feature type="domain" description="YbhG-like alpha-helical hairpin" evidence="5">
    <location>
        <begin position="71"/>
        <end position="193"/>
    </location>
</feature>